<dbReference type="EMBL" id="BGZK01000353">
    <property type="protein sequence ID" value="GBP38701.1"/>
    <property type="molecule type" value="Genomic_DNA"/>
</dbReference>
<dbReference type="AlphaFoldDB" id="A0A4C1VJK3"/>
<protein>
    <recommendedName>
        <fullName evidence="3">Nucleic-acid-binding protein from transposon X-element</fullName>
    </recommendedName>
</protein>
<sequence length="163" mass="18168">MRQSPFIWDLGGRFRDKGGRPRSNENKAVSKAISTEEVTIESPAFPDPFALEEATSIPKRVIADSNNATSIFAPEDSPPPQEYSIHEVHRMHRRNGIALDLALVILQKNDMSREIFKTFSKVCGLFGIIMEAPYKRGIPGQCNSCQLYGHAAVNCHAQPRCVK</sequence>
<name>A0A4C1VJK3_EUMVA</name>
<comment type="caution">
    <text evidence="1">The sequence shown here is derived from an EMBL/GenBank/DDBJ whole genome shotgun (WGS) entry which is preliminary data.</text>
</comment>
<dbReference type="Proteomes" id="UP000299102">
    <property type="component" value="Unassembled WGS sequence"/>
</dbReference>
<organism evidence="1 2">
    <name type="scientific">Eumeta variegata</name>
    <name type="common">Bagworm moth</name>
    <name type="synonym">Eumeta japonica</name>
    <dbReference type="NCBI Taxonomy" id="151549"/>
    <lineage>
        <taxon>Eukaryota</taxon>
        <taxon>Metazoa</taxon>
        <taxon>Ecdysozoa</taxon>
        <taxon>Arthropoda</taxon>
        <taxon>Hexapoda</taxon>
        <taxon>Insecta</taxon>
        <taxon>Pterygota</taxon>
        <taxon>Neoptera</taxon>
        <taxon>Endopterygota</taxon>
        <taxon>Lepidoptera</taxon>
        <taxon>Glossata</taxon>
        <taxon>Ditrysia</taxon>
        <taxon>Tineoidea</taxon>
        <taxon>Psychidae</taxon>
        <taxon>Oiketicinae</taxon>
        <taxon>Eumeta</taxon>
    </lineage>
</organism>
<evidence type="ECO:0000313" key="2">
    <source>
        <dbReference type="Proteomes" id="UP000299102"/>
    </source>
</evidence>
<dbReference type="OrthoDB" id="8446474at2759"/>
<evidence type="ECO:0000313" key="1">
    <source>
        <dbReference type="EMBL" id="GBP38701.1"/>
    </source>
</evidence>
<reference evidence="1 2" key="1">
    <citation type="journal article" date="2019" name="Commun. Biol.">
        <title>The bagworm genome reveals a unique fibroin gene that provides high tensile strength.</title>
        <authorList>
            <person name="Kono N."/>
            <person name="Nakamura H."/>
            <person name="Ohtoshi R."/>
            <person name="Tomita M."/>
            <person name="Numata K."/>
            <person name="Arakawa K."/>
        </authorList>
    </citation>
    <scope>NUCLEOTIDE SEQUENCE [LARGE SCALE GENOMIC DNA]</scope>
</reference>
<keyword evidence="2" id="KW-1185">Reference proteome</keyword>
<gene>
    <name evidence="1" type="ORF">EVAR_22350_1</name>
</gene>
<proteinExistence type="predicted"/>
<evidence type="ECO:0008006" key="3">
    <source>
        <dbReference type="Google" id="ProtNLM"/>
    </source>
</evidence>
<accession>A0A4C1VJK3</accession>